<dbReference type="PANTHER" id="PTHR30469:SF33">
    <property type="entry name" value="SLR1207 PROTEIN"/>
    <property type="match status" value="1"/>
</dbReference>
<dbReference type="PANTHER" id="PTHR30469">
    <property type="entry name" value="MULTIDRUG RESISTANCE PROTEIN MDTA"/>
    <property type="match status" value="1"/>
</dbReference>
<evidence type="ECO:0000313" key="7">
    <source>
        <dbReference type="Proteomes" id="UP001140230"/>
    </source>
</evidence>
<dbReference type="Gene3D" id="2.40.30.170">
    <property type="match status" value="1"/>
</dbReference>
<evidence type="ECO:0000259" key="5">
    <source>
        <dbReference type="Pfam" id="PF25975"/>
    </source>
</evidence>
<dbReference type="InterPro" id="IPR058792">
    <property type="entry name" value="Beta-barrel_RND_2"/>
</dbReference>
<feature type="domain" description="CzcB-like C-terminal circularly permuted SH3-like" evidence="5">
    <location>
        <begin position="283"/>
        <end position="337"/>
    </location>
</feature>
<dbReference type="AlphaFoldDB" id="A0A9X4BRN2"/>
<protein>
    <submittedName>
        <fullName evidence="6">Efflux RND transporter periplasmic adaptor subunit</fullName>
    </submittedName>
</protein>
<reference evidence="6" key="1">
    <citation type="journal article" date="2022" name="Phytopathology">
        <title>Whole genome sequencing-based tracing of a 2022 introduction and outbreak of Xanthomonas hortorum pv. pelargonii.</title>
        <authorList>
            <person name="Iruegas Bocardo F."/>
            <person name="Weisberg A.J."/>
            <person name="Riutta E.R."/>
            <person name="Kilday K.B."/>
            <person name="Bonkowski J.C."/>
            <person name="Creswell T.C."/>
            <person name="Daughtrey M."/>
            <person name="Rane K.K."/>
            <person name="Grunwald N.J."/>
            <person name="Chang J.H."/>
            <person name="Putnam M."/>
        </authorList>
    </citation>
    <scope>NUCLEOTIDE SEQUENCE</scope>
    <source>
        <strain evidence="6">22-338</strain>
    </source>
</reference>
<gene>
    <name evidence="6" type="ORF">NY667_10615</name>
</gene>
<feature type="domain" description="Multidrug resistance protein MdtA-like barrel-sandwich hybrid" evidence="3">
    <location>
        <begin position="53"/>
        <end position="190"/>
    </location>
</feature>
<dbReference type="Pfam" id="PF25975">
    <property type="entry name" value="CzcB_C"/>
    <property type="match status" value="1"/>
</dbReference>
<dbReference type="Gene3D" id="2.40.50.100">
    <property type="match status" value="2"/>
</dbReference>
<organism evidence="6 7">
    <name type="scientific">Xanthomonas hortorum pv. hederae</name>
    <dbReference type="NCBI Taxonomy" id="453603"/>
    <lineage>
        <taxon>Bacteria</taxon>
        <taxon>Pseudomonadati</taxon>
        <taxon>Pseudomonadota</taxon>
        <taxon>Gammaproteobacteria</taxon>
        <taxon>Lysobacterales</taxon>
        <taxon>Lysobacteraceae</taxon>
        <taxon>Xanthomonas</taxon>
    </lineage>
</organism>
<keyword evidence="2" id="KW-0175">Coiled coil</keyword>
<feature type="domain" description="CusB-like beta-barrel" evidence="4">
    <location>
        <begin position="200"/>
        <end position="274"/>
    </location>
</feature>
<proteinExistence type="inferred from homology"/>
<dbReference type="Gene3D" id="2.40.420.20">
    <property type="match status" value="1"/>
</dbReference>
<sequence length="351" mass="37968">MLIVAIATIAAFVFSRPPQEQNQRRWATLVTKRGTLEDSIIAIGAIKPDVGGQVKVGSQISGIVEQLRVNVGDMVRQGDVLAVINTSQMRARIDALEEDLATANAEHAYAQVQLQRFSQISDISRNQVDGFRRDAQVRASTVRRAQAELRQARIELGYATITAPISGMIESVSTYQGETVAASFSAPTFVTIVDLQRLQIECNIDESSIGQIRTGQEVTFTVDAFASEVQKGVVRAILPKAELVNSVVNYIVIVEILDKKELSLRPEMTARVNFVLRSKGGIVLVPRSAVIRQGGSSYVLVRDGKGWTKTRVRTGAGNSQQVEISSGVGAGQTVLVDGQLWVAEYGGGADD</sequence>
<evidence type="ECO:0000259" key="3">
    <source>
        <dbReference type="Pfam" id="PF25917"/>
    </source>
</evidence>
<evidence type="ECO:0000256" key="1">
    <source>
        <dbReference type="ARBA" id="ARBA00009477"/>
    </source>
</evidence>
<comment type="similarity">
    <text evidence="1">Belongs to the membrane fusion protein (MFP) (TC 8.A.1) family.</text>
</comment>
<dbReference type="Proteomes" id="UP001140230">
    <property type="component" value="Unassembled WGS sequence"/>
</dbReference>
<dbReference type="Pfam" id="PF25954">
    <property type="entry name" value="Beta-barrel_RND_2"/>
    <property type="match status" value="1"/>
</dbReference>
<dbReference type="InterPro" id="IPR058625">
    <property type="entry name" value="MdtA-like_BSH"/>
</dbReference>
<evidence type="ECO:0000259" key="4">
    <source>
        <dbReference type="Pfam" id="PF25954"/>
    </source>
</evidence>
<feature type="coiled-coil region" evidence="2">
    <location>
        <begin position="86"/>
        <end position="113"/>
    </location>
</feature>
<dbReference type="EMBL" id="JANWTP010000029">
    <property type="protein sequence ID" value="MDC8638270.1"/>
    <property type="molecule type" value="Genomic_DNA"/>
</dbReference>
<dbReference type="SUPFAM" id="SSF111369">
    <property type="entry name" value="HlyD-like secretion proteins"/>
    <property type="match status" value="1"/>
</dbReference>
<name>A0A9X4BRN2_9XANT</name>
<reference evidence="6" key="2">
    <citation type="submission" date="2022-08" db="EMBL/GenBank/DDBJ databases">
        <authorList>
            <person name="Iruegas-Bocardo F."/>
            <person name="Weisberg A.J."/>
            <person name="Riutta E.R."/>
            <person name="Kilday K."/>
            <person name="Bonkowski J.C."/>
            <person name="Creswell T."/>
            <person name="Daughtrey M.L."/>
            <person name="Rane K."/>
            <person name="Grunwald N.J."/>
            <person name="Chang J.H."/>
            <person name="Putnam M.L."/>
        </authorList>
    </citation>
    <scope>NUCLEOTIDE SEQUENCE</scope>
    <source>
        <strain evidence="6">22-338</strain>
    </source>
</reference>
<dbReference type="InterPro" id="IPR006143">
    <property type="entry name" value="RND_pump_MFP"/>
</dbReference>
<dbReference type="InterPro" id="IPR058649">
    <property type="entry name" value="CzcB_C"/>
</dbReference>
<dbReference type="GO" id="GO:1990281">
    <property type="term" value="C:efflux pump complex"/>
    <property type="evidence" value="ECO:0007669"/>
    <property type="project" value="TreeGrafter"/>
</dbReference>
<evidence type="ECO:0000256" key="2">
    <source>
        <dbReference type="SAM" id="Coils"/>
    </source>
</evidence>
<comment type="caution">
    <text evidence="6">The sequence shown here is derived from an EMBL/GenBank/DDBJ whole genome shotgun (WGS) entry which is preliminary data.</text>
</comment>
<dbReference type="RefSeq" id="WP_273664078.1">
    <property type="nucleotide sequence ID" value="NZ_JANWTP010000029.1"/>
</dbReference>
<dbReference type="NCBIfam" id="TIGR01730">
    <property type="entry name" value="RND_mfp"/>
    <property type="match status" value="1"/>
</dbReference>
<accession>A0A9X4BRN2</accession>
<dbReference type="Pfam" id="PF25917">
    <property type="entry name" value="BSH_RND"/>
    <property type="match status" value="1"/>
</dbReference>
<evidence type="ECO:0000313" key="6">
    <source>
        <dbReference type="EMBL" id="MDC8638270.1"/>
    </source>
</evidence>
<dbReference type="GO" id="GO:0015562">
    <property type="term" value="F:efflux transmembrane transporter activity"/>
    <property type="evidence" value="ECO:0007669"/>
    <property type="project" value="TreeGrafter"/>
</dbReference>